<protein>
    <recommendedName>
        <fullName evidence="4">Carboxylic ester hydrolase</fullName>
        <ecNumber evidence="4">3.1.1.-</ecNumber>
    </recommendedName>
</protein>
<dbReference type="Proteomes" id="UP001500403">
    <property type="component" value="Unassembled WGS sequence"/>
</dbReference>
<comment type="caution">
    <text evidence="6">The sequence shown here is derived from an EMBL/GenBank/DDBJ whole genome shotgun (WGS) entry which is preliminary data.</text>
</comment>
<keyword evidence="7" id="KW-1185">Reference proteome</keyword>
<dbReference type="InterPro" id="IPR019826">
    <property type="entry name" value="Carboxylesterase_B_AS"/>
</dbReference>
<accession>A0ABN3WRV0</accession>
<evidence type="ECO:0000256" key="2">
    <source>
        <dbReference type="ARBA" id="ARBA00010515"/>
    </source>
</evidence>
<dbReference type="PANTHER" id="PTHR11559">
    <property type="entry name" value="CARBOXYLESTERASE"/>
    <property type="match status" value="1"/>
</dbReference>
<evidence type="ECO:0000313" key="6">
    <source>
        <dbReference type="EMBL" id="GAA2923311.1"/>
    </source>
</evidence>
<dbReference type="PROSITE" id="PS01173">
    <property type="entry name" value="LIPASE_GDXG_HIS"/>
    <property type="match status" value="1"/>
</dbReference>
<evidence type="ECO:0000259" key="5">
    <source>
        <dbReference type="Pfam" id="PF00135"/>
    </source>
</evidence>
<gene>
    <name evidence="6" type="ORF">GCM10010446_04350</name>
</gene>
<dbReference type="EMBL" id="BAAAUD010000007">
    <property type="protein sequence ID" value="GAA2923311.1"/>
    <property type="molecule type" value="Genomic_DNA"/>
</dbReference>
<feature type="domain" description="Carboxylesterase type B" evidence="5">
    <location>
        <begin position="26"/>
        <end position="505"/>
    </location>
</feature>
<dbReference type="InterPro" id="IPR029058">
    <property type="entry name" value="AB_hydrolase_fold"/>
</dbReference>
<dbReference type="SUPFAM" id="SSF53474">
    <property type="entry name" value="alpha/beta-Hydrolases"/>
    <property type="match status" value="1"/>
</dbReference>
<dbReference type="EC" id="3.1.1.-" evidence="4"/>
<evidence type="ECO:0000313" key="7">
    <source>
        <dbReference type="Proteomes" id="UP001500403"/>
    </source>
</evidence>
<evidence type="ECO:0000256" key="1">
    <source>
        <dbReference type="ARBA" id="ARBA00005964"/>
    </source>
</evidence>
<dbReference type="InterPro" id="IPR002168">
    <property type="entry name" value="Lipase_GDXG_HIS_AS"/>
</dbReference>
<evidence type="ECO:0000256" key="3">
    <source>
        <dbReference type="ARBA" id="ARBA00022801"/>
    </source>
</evidence>
<feature type="signal peptide" evidence="4">
    <location>
        <begin position="1"/>
        <end position="20"/>
    </location>
</feature>
<keyword evidence="3 4" id="KW-0378">Hydrolase</keyword>
<name>A0ABN3WRV0_9ACTN</name>
<dbReference type="Gene3D" id="3.40.50.1820">
    <property type="entry name" value="alpha/beta hydrolase"/>
    <property type="match status" value="1"/>
</dbReference>
<proteinExistence type="inferred from homology"/>
<keyword evidence="4" id="KW-0732">Signal</keyword>
<evidence type="ECO:0000256" key="4">
    <source>
        <dbReference type="RuleBase" id="RU361235"/>
    </source>
</evidence>
<organism evidence="6 7">
    <name type="scientific">Streptomyces enissocaesilis</name>
    <dbReference type="NCBI Taxonomy" id="332589"/>
    <lineage>
        <taxon>Bacteria</taxon>
        <taxon>Bacillati</taxon>
        <taxon>Actinomycetota</taxon>
        <taxon>Actinomycetes</taxon>
        <taxon>Kitasatosporales</taxon>
        <taxon>Streptomycetaceae</taxon>
        <taxon>Streptomyces</taxon>
        <taxon>Streptomyces rochei group</taxon>
    </lineage>
</organism>
<dbReference type="InterPro" id="IPR002018">
    <property type="entry name" value="CarbesteraseB"/>
</dbReference>
<dbReference type="Pfam" id="PF00135">
    <property type="entry name" value="COesterase"/>
    <property type="match status" value="1"/>
</dbReference>
<dbReference type="InterPro" id="IPR050309">
    <property type="entry name" value="Type-B_Carboxylest/Lipase"/>
</dbReference>
<feature type="chain" id="PRO_5044968373" description="Carboxylic ester hydrolase" evidence="4">
    <location>
        <begin position="21"/>
        <end position="514"/>
    </location>
</feature>
<sequence>MLVSALLLSATGLGATPAAAAPAVDDTTVTTRYGQVRGTAGERAVDYLGIPYAAPPVGGLRWKPSAPPARWTGVRDATIPGNPCMQTDSSTPWGDLAGPGTPSEDCLYLNVHTPAERSLRDRPVMVWIHGGGFTIGSGTFYDGGELAARGDVVVVTLNYRLGAFGYLAHPGLAGESADGISGNYGLLDQQAALRWVRQNIAAFGGDAGNVTVFGESAGGGSVCQHLVSPRAAGLFDRAIAQSGCGFPLPTQDSQQRTGATWAGSLGCADVACLRGKPAGDLLTASTNPTARWVPNVDGRVVPLQIADALESGKFRRVPVLQGTTADEGRLSVASTYDLAGRQLTPAGYPVAVRALYGDRADAILARYPLSHHGSPAEALGAILTDSQFACLQSRTARLMARHTRSYQYEFADRGAVDYLGLPVSFPLGAPHGSEIRYVFGGVSGTPAQNALASTMLGYWTHFAHTGIPYAADAPRWNQHPKVQVLAPEAITASTTFPKDHKCDLWLPEAVTARH</sequence>
<reference evidence="6 7" key="1">
    <citation type="journal article" date="2019" name="Int. J. Syst. Evol. Microbiol.">
        <title>The Global Catalogue of Microorganisms (GCM) 10K type strain sequencing project: providing services to taxonomists for standard genome sequencing and annotation.</title>
        <authorList>
            <consortium name="The Broad Institute Genomics Platform"/>
            <consortium name="The Broad Institute Genome Sequencing Center for Infectious Disease"/>
            <person name="Wu L."/>
            <person name="Ma J."/>
        </authorList>
    </citation>
    <scope>NUCLEOTIDE SEQUENCE [LARGE SCALE GENOMIC DNA]</scope>
    <source>
        <strain evidence="6 7">JCM 9088</strain>
    </source>
</reference>
<comment type="similarity">
    <text evidence="1 4">Belongs to the type-B carboxylesterase/lipase family.</text>
</comment>
<comment type="similarity">
    <text evidence="2">Belongs to the 'GDXG' lipolytic enzyme family.</text>
</comment>
<dbReference type="PROSITE" id="PS00122">
    <property type="entry name" value="CARBOXYLESTERASE_B_1"/>
    <property type="match status" value="1"/>
</dbReference>